<dbReference type="AlphaFoldDB" id="A0A182E4T2"/>
<dbReference type="OrthoDB" id="5864250at2759"/>
<evidence type="ECO:0000256" key="2">
    <source>
        <dbReference type="ARBA" id="ARBA00022553"/>
    </source>
</evidence>
<evidence type="ECO:0000256" key="1">
    <source>
        <dbReference type="ARBA" id="ARBA00006788"/>
    </source>
</evidence>
<keyword evidence="3" id="KW-0175">Coiled coil</keyword>
<sequence>MMTSDCENNFDENFDAENLSGSLEDLVGTFDQKISHCFKNLNETTEEIAPIQVRSQDEIMSESHLEAYIICFGTSYSLLSIRDPEIGELRKLTLEIIR</sequence>
<evidence type="ECO:0000313" key="4">
    <source>
        <dbReference type="EMBL" id="VDK67645.1"/>
    </source>
</evidence>
<keyword evidence="5" id="KW-1185">Reference proteome</keyword>
<dbReference type="InterPro" id="IPR011680">
    <property type="entry name" value="FEZ"/>
</dbReference>
<gene>
    <name evidence="4" type="ORF">NOO_LOCUS3006</name>
</gene>
<dbReference type="Proteomes" id="UP000271087">
    <property type="component" value="Unassembled WGS sequence"/>
</dbReference>
<dbReference type="WBParaSite" id="nOo.2.0.1.t03006-RA">
    <property type="protein sequence ID" value="nOo.2.0.1.t03006-RA"/>
    <property type="gene ID" value="nOo.2.0.1.g03006"/>
</dbReference>
<dbReference type="GO" id="GO:0005737">
    <property type="term" value="C:cytoplasm"/>
    <property type="evidence" value="ECO:0007669"/>
    <property type="project" value="TreeGrafter"/>
</dbReference>
<dbReference type="PANTHER" id="PTHR12394:SF12">
    <property type="entry name" value="LD08195P"/>
    <property type="match status" value="1"/>
</dbReference>
<protein>
    <submittedName>
        <fullName evidence="6">KNOX2 domain-containing protein</fullName>
    </submittedName>
</protein>
<evidence type="ECO:0000313" key="5">
    <source>
        <dbReference type="Proteomes" id="UP000271087"/>
    </source>
</evidence>
<accession>A0A182E4T2</accession>
<dbReference type="STRING" id="42157.A0A182E4T2"/>
<evidence type="ECO:0000313" key="6">
    <source>
        <dbReference type="WBParaSite" id="nOo.2.0.1.t03006-RA"/>
    </source>
</evidence>
<reference evidence="6" key="1">
    <citation type="submission" date="2016-06" db="UniProtKB">
        <authorList>
            <consortium name="WormBaseParasite"/>
        </authorList>
    </citation>
    <scope>IDENTIFICATION</scope>
</reference>
<keyword evidence="2" id="KW-0597">Phosphoprotein</keyword>
<comment type="similarity">
    <text evidence="1">Belongs to the zygin family.</text>
</comment>
<evidence type="ECO:0000256" key="3">
    <source>
        <dbReference type="ARBA" id="ARBA00023054"/>
    </source>
</evidence>
<dbReference type="EMBL" id="UYRW01000530">
    <property type="protein sequence ID" value="VDK67645.1"/>
    <property type="molecule type" value="Genomic_DNA"/>
</dbReference>
<name>A0A182E4T2_ONCOC</name>
<dbReference type="GO" id="GO:0030424">
    <property type="term" value="C:axon"/>
    <property type="evidence" value="ECO:0007669"/>
    <property type="project" value="TreeGrafter"/>
</dbReference>
<dbReference type="Pfam" id="PF07763">
    <property type="entry name" value="FEZ"/>
    <property type="match status" value="1"/>
</dbReference>
<reference evidence="4 5" key="2">
    <citation type="submission" date="2018-08" db="EMBL/GenBank/DDBJ databases">
        <authorList>
            <person name="Laetsch R D."/>
            <person name="Stevens L."/>
            <person name="Kumar S."/>
            <person name="Blaxter L. M."/>
        </authorList>
    </citation>
    <scope>NUCLEOTIDE SEQUENCE [LARGE SCALE GENOMIC DNA]</scope>
</reference>
<proteinExistence type="inferred from homology"/>
<organism evidence="6">
    <name type="scientific">Onchocerca ochengi</name>
    <name type="common">Filarial nematode worm</name>
    <dbReference type="NCBI Taxonomy" id="42157"/>
    <lineage>
        <taxon>Eukaryota</taxon>
        <taxon>Metazoa</taxon>
        <taxon>Ecdysozoa</taxon>
        <taxon>Nematoda</taxon>
        <taxon>Chromadorea</taxon>
        <taxon>Rhabditida</taxon>
        <taxon>Spirurina</taxon>
        <taxon>Spiruromorpha</taxon>
        <taxon>Filarioidea</taxon>
        <taxon>Onchocercidae</taxon>
        <taxon>Onchocerca</taxon>
    </lineage>
</organism>
<dbReference type="PANTHER" id="PTHR12394">
    <property type="entry name" value="ZYGIN"/>
    <property type="match status" value="1"/>
</dbReference>